<gene>
    <name evidence="7" type="ORF">UFOPK1392_00531</name>
    <name evidence="8" type="ORF">UFOPK3733_01061</name>
</gene>
<evidence type="ECO:0000256" key="3">
    <source>
        <dbReference type="ARBA" id="ARBA00022989"/>
    </source>
</evidence>
<comment type="subcellular location">
    <subcellularLocation>
        <location evidence="1">Membrane</location>
        <topology evidence="1">Multi-pass membrane protein</topology>
    </subcellularLocation>
</comment>
<feature type="transmembrane region" description="Helical" evidence="5">
    <location>
        <begin position="211"/>
        <end position="229"/>
    </location>
</feature>
<evidence type="ECO:0000313" key="7">
    <source>
        <dbReference type="EMBL" id="CAB4322794.1"/>
    </source>
</evidence>
<dbReference type="EMBL" id="CAFBNC010000046">
    <property type="protein sequence ID" value="CAB4937412.1"/>
    <property type="molecule type" value="Genomic_DNA"/>
</dbReference>
<evidence type="ECO:0000256" key="4">
    <source>
        <dbReference type="ARBA" id="ARBA00023136"/>
    </source>
</evidence>
<name>A0A6J5Y9E3_9ZZZZ</name>
<feature type="transmembrane region" description="Helical" evidence="5">
    <location>
        <begin position="236"/>
        <end position="264"/>
    </location>
</feature>
<dbReference type="InterPro" id="IPR051533">
    <property type="entry name" value="WaaL-like"/>
</dbReference>
<feature type="transmembrane region" description="Helical" evidence="5">
    <location>
        <begin position="347"/>
        <end position="371"/>
    </location>
</feature>
<evidence type="ECO:0000256" key="1">
    <source>
        <dbReference type="ARBA" id="ARBA00004141"/>
    </source>
</evidence>
<feature type="transmembrane region" description="Helical" evidence="5">
    <location>
        <begin position="171"/>
        <end position="191"/>
    </location>
</feature>
<dbReference type="AlphaFoldDB" id="A0A6J5Y9E3"/>
<accession>A0A6J5Y9E3</accession>
<feature type="transmembrane region" description="Helical" evidence="5">
    <location>
        <begin position="145"/>
        <end position="164"/>
    </location>
</feature>
<feature type="domain" description="O-antigen ligase-related" evidence="6">
    <location>
        <begin position="237"/>
        <end position="361"/>
    </location>
</feature>
<keyword evidence="3 5" id="KW-1133">Transmembrane helix</keyword>
<keyword evidence="4 5" id="KW-0472">Membrane</keyword>
<feature type="transmembrane region" description="Helical" evidence="5">
    <location>
        <begin position="44"/>
        <end position="68"/>
    </location>
</feature>
<dbReference type="GO" id="GO:0016020">
    <property type="term" value="C:membrane"/>
    <property type="evidence" value="ECO:0007669"/>
    <property type="project" value="UniProtKB-SubCell"/>
</dbReference>
<dbReference type="InterPro" id="IPR007016">
    <property type="entry name" value="O-antigen_ligase-rel_domated"/>
</dbReference>
<feature type="transmembrane region" description="Helical" evidence="5">
    <location>
        <begin position="114"/>
        <end position="133"/>
    </location>
</feature>
<organism evidence="7">
    <name type="scientific">freshwater metagenome</name>
    <dbReference type="NCBI Taxonomy" id="449393"/>
    <lineage>
        <taxon>unclassified sequences</taxon>
        <taxon>metagenomes</taxon>
        <taxon>ecological metagenomes</taxon>
    </lineage>
</organism>
<sequence>MRLRERLVSSKVSRRALPGLWAAMVLIVGLSAAYASATNSRAALLLVVVVAGGTCLITIFSLNVNILYGTAFAVLPWIALSTPGIGLPIGELLMGIAVVVAVTQNRRRREPLPAFPKVMACALVAMMTISGVLNPWLGIFAAKRIGHVCLYCAVFLTIGVGLFPRRVIQKGMLIGLAIASFFGIVYLMAGLAPFGYPGRLTGLLFGDPNPAALAILALGFLSIDIVPAGSRRNSVIAALAIPFLLTQSRGALVGLALAIVWWAIARRFRPAAGLAIITGTSAAISVLPTTLQDIGIFGSRSGSDVLRASILAESTKAAVRGFWTGNGPGTGLVRVYGSYNFFFHNSYLAVISEGGIISAAIISSLLLVHFLRLIALPMPVRNTWIEMAMIVIATAGFHLGEVLLDLPAAVAIGLCIDWIARPETGRSLAQPTLGLRETPRRVLTQ</sequence>
<evidence type="ECO:0000313" key="8">
    <source>
        <dbReference type="EMBL" id="CAB4937412.1"/>
    </source>
</evidence>
<feature type="transmembrane region" description="Helical" evidence="5">
    <location>
        <begin position="74"/>
        <end position="102"/>
    </location>
</feature>
<dbReference type="PANTHER" id="PTHR37422">
    <property type="entry name" value="TEICHURONIC ACID BIOSYNTHESIS PROTEIN TUAE"/>
    <property type="match status" value="1"/>
</dbReference>
<evidence type="ECO:0000259" key="6">
    <source>
        <dbReference type="Pfam" id="PF04932"/>
    </source>
</evidence>
<dbReference type="EMBL" id="CAEMXZ010000015">
    <property type="protein sequence ID" value="CAB4322794.1"/>
    <property type="molecule type" value="Genomic_DNA"/>
</dbReference>
<evidence type="ECO:0000256" key="2">
    <source>
        <dbReference type="ARBA" id="ARBA00022692"/>
    </source>
</evidence>
<proteinExistence type="predicted"/>
<feature type="transmembrane region" description="Helical" evidence="5">
    <location>
        <begin position="20"/>
        <end position="37"/>
    </location>
</feature>
<keyword evidence="2 5" id="KW-0812">Transmembrane</keyword>
<dbReference type="PANTHER" id="PTHR37422:SF13">
    <property type="entry name" value="LIPOPOLYSACCHARIDE BIOSYNTHESIS PROTEIN PA4999-RELATED"/>
    <property type="match status" value="1"/>
</dbReference>
<dbReference type="Pfam" id="PF04932">
    <property type="entry name" value="Wzy_C"/>
    <property type="match status" value="1"/>
</dbReference>
<protein>
    <submittedName>
        <fullName evidence="7">Unannotated protein</fullName>
    </submittedName>
</protein>
<evidence type="ECO:0000256" key="5">
    <source>
        <dbReference type="SAM" id="Phobius"/>
    </source>
</evidence>
<reference evidence="7" key="1">
    <citation type="submission" date="2020-05" db="EMBL/GenBank/DDBJ databases">
        <authorList>
            <person name="Chiriac C."/>
            <person name="Salcher M."/>
            <person name="Ghai R."/>
            <person name="Kavagutti S V."/>
        </authorList>
    </citation>
    <scope>NUCLEOTIDE SEQUENCE</scope>
</reference>